<dbReference type="EMBL" id="JAPHEH010000001">
    <property type="protein sequence ID" value="MDG4475140.1"/>
    <property type="molecule type" value="Genomic_DNA"/>
</dbReference>
<dbReference type="Proteomes" id="UP001154240">
    <property type="component" value="Unassembled WGS sequence"/>
</dbReference>
<keyword evidence="2" id="KW-1185">Reference proteome</keyword>
<evidence type="ECO:0000313" key="2">
    <source>
        <dbReference type="Proteomes" id="UP001154240"/>
    </source>
</evidence>
<reference evidence="1" key="1">
    <citation type="journal article" date="2022" name="bioRxiv">
        <title>Thiovibrio frasassiensisgen. nov., sp. nov., an autotrophic, elemental sulfur disproportionating bacterium isolated from sulfidic karst sediment, and proposal of Thiovibrionaceae fam. nov.</title>
        <authorList>
            <person name="Aronson H."/>
            <person name="Thomas C."/>
            <person name="Bhattacharyya M."/>
            <person name="Eckstein S."/>
            <person name="Jensen S."/>
            <person name="Barco R."/>
            <person name="Macalady J."/>
            <person name="Amend J."/>
        </authorList>
    </citation>
    <scope>NUCLEOTIDE SEQUENCE</scope>
    <source>
        <strain evidence="1">RS19-109</strain>
    </source>
</reference>
<dbReference type="AlphaFoldDB" id="A0A9X4MFB8"/>
<accession>A0A9X4MFB8</accession>
<reference evidence="1" key="2">
    <citation type="submission" date="2022-10" db="EMBL/GenBank/DDBJ databases">
        <authorList>
            <person name="Aronson H.S."/>
        </authorList>
    </citation>
    <scope>NUCLEOTIDE SEQUENCE</scope>
    <source>
        <strain evidence="1">RS19-109</strain>
    </source>
</reference>
<organism evidence="1 2">
    <name type="scientific">Thiovibrio frasassiensis</name>
    <dbReference type="NCBI Taxonomy" id="2984131"/>
    <lineage>
        <taxon>Bacteria</taxon>
        <taxon>Pseudomonadati</taxon>
        <taxon>Thermodesulfobacteriota</taxon>
        <taxon>Desulfobulbia</taxon>
        <taxon>Desulfobulbales</taxon>
        <taxon>Thiovibrionaceae</taxon>
        <taxon>Thiovibrio</taxon>
    </lineage>
</organism>
<name>A0A9X4MFB8_9BACT</name>
<evidence type="ECO:0000313" key="1">
    <source>
        <dbReference type="EMBL" id="MDG4475140.1"/>
    </source>
</evidence>
<sequence>MDKLYDQTLLNMERTVHMLAQRVPQPVRVPYKDGFVYRHIEKSIHQALVQKSARIVSTLQAARLLMNHGFVQEQASLQRILDEMDEDVMFLAYTVIFNDKTLLQQAYLDSFFEEEFDAASAVASTQKRPMVPRKKIRAYIARMEGTPMDSSRGVELARTLSKAYSGYIHAASPQIMDMYGGSPARFHVRGMRGTSRHLEHQADLWNYFYRSIIAFSFIAKAFGDEELFATIHEFTREFERLSGKNYESKEWGEI</sequence>
<comment type="caution">
    <text evidence="1">The sequence shown here is derived from an EMBL/GenBank/DDBJ whole genome shotgun (WGS) entry which is preliminary data.</text>
</comment>
<proteinExistence type="predicted"/>
<dbReference type="RefSeq" id="WP_307632116.1">
    <property type="nucleotide sequence ID" value="NZ_JAPHEH010000001.1"/>
</dbReference>
<gene>
    <name evidence="1" type="ORF">OLX77_03075</name>
</gene>
<protein>
    <submittedName>
        <fullName evidence="1">Uncharacterized protein</fullName>
    </submittedName>
</protein>